<comment type="caution">
    <text evidence="2">The sequence shown here is derived from an EMBL/GenBank/DDBJ whole genome shotgun (WGS) entry which is preliminary data.</text>
</comment>
<feature type="compositionally biased region" description="Acidic residues" evidence="1">
    <location>
        <begin position="95"/>
        <end position="110"/>
    </location>
</feature>
<reference evidence="2" key="1">
    <citation type="submission" date="2023-06" db="EMBL/GenBank/DDBJ databases">
        <authorList>
            <consortium name="Lawrence Berkeley National Laboratory"/>
            <person name="Ahrendt S."/>
            <person name="Sahu N."/>
            <person name="Indic B."/>
            <person name="Wong-Bajracharya J."/>
            <person name="Merenyi Z."/>
            <person name="Ke H.-M."/>
            <person name="Monk M."/>
            <person name="Kocsube S."/>
            <person name="Drula E."/>
            <person name="Lipzen A."/>
            <person name="Balint B."/>
            <person name="Henrissat B."/>
            <person name="Andreopoulos B."/>
            <person name="Martin F.M."/>
            <person name="Harder C.B."/>
            <person name="Rigling D."/>
            <person name="Ford K.L."/>
            <person name="Foster G.D."/>
            <person name="Pangilinan J."/>
            <person name="Papanicolaou A."/>
            <person name="Barry K."/>
            <person name="LaButti K."/>
            <person name="Viragh M."/>
            <person name="Koriabine M."/>
            <person name="Yan M."/>
            <person name="Riley R."/>
            <person name="Champramary S."/>
            <person name="Plett K.L."/>
            <person name="Tsai I.J."/>
            <person name="Slot J."/>
            <person name="Sipos G."/>
            <person name="Plett J."/>
            <person name="Nagy L.G."/>
            <person name="Grigoriev I.V."/>
        </authorList>
    </citation>
    <scope>NUCLEOTIDE SEQUENCE</scope>
    <source>
        <strain evidence="2">FPL87.14</strain>
    </source>
</reference>
<sequence>MIVFILGFRVCLLPRILYILVLDSLVPLRIRFATRGFETAAASCKDEACSSRKLPSRTFLGSGLFCPRLRHPGRDVSLRRSTRTAVSSERKSLAEPEDGDWQYEDEVNEGESDRGYNAGEQSRQHKQRRQRLRRQNADKTMRSKSQAVADYAVGYPVHITHHLYGKRRGKQKEDLSSSTVVVTHALTDDGDSTLITQARGIACLHVRLQGNRHCKQYVQISEIWVRGEFGSFAEDCKDAGTLEDAPLRPPGSAFTLPQQPGCRIEHLLCRGRCCRPAQAPFVIVGFTAGHRGEGTPPPLLPYAATALVRWWDERMSVGVESTLTMDYVFEPSGNKPPSGELEL</sequence>
<name>A0AA39JSM0_9AGAR</name>
<keyword evidence="3" id="KW-1185">Reference proteome</keyword>
<dbReference type="AlphaFoldDB" id="A0AA39JSM0"/>
<organism evidence="2 3">
    <name type="scientific">Armillaria borealis</name>
    <dbReference type="NCBI Taxonomy" id="47425"/>
    <lineage>
        <taxon>Eukaryota</taxon>
        <taxon>Fungi</taxon>
        <taxon>Dikarya</taxon>
        <taxon>Basidiomycota</taxon>
        <taxon>Agaricomycotina</taxon>
        <taxon>Agaricomycetes</taxon>
        <taxon>Agaricomycetidae</taxon>
        <taxon>Agaricales</taxon>
        <taxon>Marasmiineae</taxon>
        <taxon>Physalacriaceae</taxon>
        <taxon>Armillaria</taxon>
    </lineage>
</organism>
<dbReference type="Proteomes" id="UP001175226">
    <property type="component" value="Unassembled WGS sequence"/>
</dbReference>
<accession>A0AA39JSM0</accession>
<proteinExistence type="predicted"/>
<feature type="region of interest" description="Disordered" evidence="1">
    <location>
        <begin position="77"/>
        <end position="145"/>
    </location>
</feature>
<protein>
    <submittedName>
        <fullName evidence="2">Uncharacterized protein</fullName>
    </submittedName>
</protein>
<evidence type="ECO:0000256" key="1">
    <source>
        <dbReference type="SAM" id="MobiDB-lite"/>
    </source>
</evidence>
<evidence type="ECO:0000313" key="2">
    <source>
        <dbReference type="EMBL" id="KAK0448176.1"/>
    </source>
</evidence>
<evidence type="ECO:0000313" key="3">
    <source>
        <dbReference type="Proteomes" id="UP001175226"/>
    </source>
</evidence>
<feature type="compositionally biased region" description="Basic residues" evidence="1">
    <location>
        <begin position="124"/>
        <end position="134"/>
    </location>
</feature>
<gene>
    <name evidence="2" type="ORF">EV421DRAFT_1733317</name>
</gene>
<dbReference type="EMBL" id="JAUEPT010000010">
    <property type="protein sequence ID" value="KAK0448176.1"/>
    <property type="molecule type" value="Genomic_DNA"/>
</dbReference>